<dbReference type="InterPro" id="IPR000504">
    <property type="entry name" value="RRM_dom"/>
</dbReference>
<dbReference type="OrthoDB" id="306690at2759"/>
<dbReference type="InterPro" id="IPR012677">
    <property type="entry name" value="Nucleotide-bd_a/b_plait_sf"/>
</dbReference>
<dbReference type="GeneID" id="36541314"/>
<dbReference type="SUPFAM" id="SSF54928">
    <property type="entry name" value="RNA-binding domain, RBD"/>
    <property type="match status" value="1"/>
</dbReference>
<dbReference type="PANTHER" id="PTHR12357:SF3">
    <property type="entry name" value="YTH DOMAIN-CONTAINING PROTEIN 1"/>
    <property type="match status" value="1"/>
</dbReference>
<feature type="compositionally biased region" description="Polar residues" evidence="2">
    <location>
        <begin position="103"/>
        <end position="120"/>
    </location>
</feature>
<dbReference type="Pfam" id="PF25701">
    <property type="entry name" value="RRM_YTH1"/>
    <property type="match status" value="1"/>
</dbReference>
<dbReference type="Pfam" id="PF04146">
    <property type="entry name" value="YTH"/>
    <property type="match status" value="1"/>
</dbReference>
<keyword evidence="1" id="KW-0694">RNA-binding</keyword>
<comment type="caution">
    <text evidence="5">The sequence shown here is derived from an EMBL/GenBank/DDBJ whole genome shotgun (WGS) entry which is preliminary data.</text>
</comment>
<evidence type="ECO:0000256" key="1">
    <source>
        <dbReference type="PROSITE-ProRule" id="PRU00176"/>
    </source>
</evidence>
<accession>A0A2I1CUM5</accession>
<dbReference type="EMBL" id="MSFM01000012">
    <property type="protein sequence ID" value="PKY01315.1"/>
    <property type="molecule type" value="Genomic_DNA"/>
</dbReference>
<feature type="domain" description="RRM" evidence="3">
    <location>
        <begin position="24"/>
        <end position="98"/>
    </location>
</feature>
<feature type="compositionally biased region" description="Acidic residues" evidence="2">
    <location>
        <begin position="261"/>
        <end position="287"/>
    </location>
</feature>
<feature type="region of interest" description="Disordered" evidence="2">
    <location>
        <begin position="94"/>
        <end position="135"/>
    </location>
</feature>
<dbReference type="AlphaFoldDB" id="A0A2I1CUM5"/>
<dbReference type="Gene3D" id="3.10.590.10">
    <property type="entry name" value="ph1033 like domains"/>
    <property type="match status" value="1"/>
</dbReference>
<dbReference type="GO" id="GO:0003729">
    <property type="term" value="F:mRNA binding"/>
    <property type="evidence" value="ECO:0007669"/>
    <property type="project" value="TreeGrafter"/>
</dbReference>
<sequence>AVSPGTTGSLARKGSPRKPKQSGHALWVGNLPSGASITDLKEFFARETKEHVESVFLISKSNCAFVNYRTEAACMAALSRIHDSKFQGARLVCRPRRGDGSPTARSSATNGLVRSPSTKDQAVDDIGRVRAGGDGSESERVAHRYFIVKSLTVDDLEASRHSGIWATQVQNEGVLNQAFQTADNVYLIFSANKSGEYYGYARMMSPIQENGDPTLQVPFRPRQSVPGSEVLNQTATPATTFAPSGRIIRDLGRGTVFWEADSSEGEPEEEEERKEAGVDDAADDESPGPEGVEVQSIGRPFRIQWLSAERVPFHRTRGLRNPWNGNRDVKVARDGTEIESTVGERLLGLFHSVLPN</sequence>
<dbReference type="CDD" id="cd21134">
    <property type="entry name" value="YTH"/>
    <property type="match status" value="1"/>
</dbReference>
<evidence type="ECO:0000259" key="4">
    <source>
        <dbReference type="PROSITE" id="PS50882"/>
    </source>
</evidence>
<evidence type="ECO:0000256" key="2">
    <source>
        <dbReference type="SAM" id="MobiDB-lite"/>
    </source>
</evidence>
<dbReference type="PROSITE" id="PS50882">
    <property type="entry name" value="YTH"/>
    <property type="match status" value="1"/>
</dbReference>
<name>A0A2I1CUM5_ASPC2</name>
<reference evidence="5" key="1">
    <citation type="submission" date="2016-12" db="EMBL/GenBank/DDBJ databases">
        <title>The genomes of Aspergillus section Nigri reveals drivers in fungal speciation.</title>
        <authorList>
            <consortium name="DOE Joint Genome Institute"/>
            <person name="Vesth T.C."/>
            <person name="Nybo J."/>
            <person name="Theobald S."/>
            <person name="Brandl J."/>
            <person name="Frisvad J.C."/>
            <person name="Nielsen K.F."/>
            <person name="Lyhne E.K."/>
            <person name="Kogle M.E."/>
            <person name="Kuo A."/>
            <person name="Riley R."/>
            <person name="Clum A."/>
            <person name="Nolan M."/>
            <person name="Lipzen A."/>
            <person name="Salamov A."/>
            <person name="Henrissat B."/>
            <person name="Wiebenga A."/>
            <person name="De vries R.P."/>
            <person name="Grigoriev I.V."/>
            <person name="Mortensen U.H."/>
            <person name="Andersen M.R."/>
            <person name="Baker S.E."/>
        </authorList>
    </citation>
    <scope>NUCLEOTIDE SEQUENCE</scope>
    <source>
        <strain evidence="5">IBT 28561</strain>
    </source>
</reference>
<dbReference type="GO" id="GO:0000381">
    <property type="term" value="P:regulation of alternative mRNA splicing, via spliceosome"/>
    <property type="evidence" value="ECO:0007669"/>
    <property type="project" value="TreeGrafter"/>
</dbReference>
<dbReference type="PROSITE" id="PS50102">
    <property type="entry name" value="RRM"/>
    <property type="match status" value="1"/>
</dbReference>
<feature type="region of interest" description="Disordered" evidence="2">
    <location>
        <begin position="1"/>
        <end position="26"/>
    </location>
</feature>
<protein>
    <recommendedName>
        <fullName evidence="7">YT521-B-like splicing factor</fullName>
    </recommendedName>
</protein>
<gene>
    <name evidence="5" type="ORF">P168DRAFT_242218</name>
</gene>
<dbReference type="InterPro" id="IPR035979">
    <property type="entry name" value="RBD_domain_sf"/>
</dbReference>
<dbReference type="Proteomes" id="UP000234254">
    <property type="component" value="Unassembled WGS sequence"/>
</dbReference>
<evidence type="ECO:0000259" key="3">
    <source>
        <dbReference type="PROSITE" id="PS50102"/>
    </source>
</evidence>
<feature type="region of interest" description="Disordered" evidence="2">
    <location>
        <begin position="260"/>
        <end position="296"/>
    </location>
</feature>
<dbReference type="GO" id="GO:1990247">
    <property type="term" value="F:N6-methyladenosine-containing RNA reader activity"/>
    <property type="evidence" value="ECO:0007669"/>
    <property type="project" value="TreeGrafter"/>
</dbReference>
<dbReference type="InterPro" id="IPR057720">
    <property type="entry name" value="RRM_YTH1"/>
</dbReference>
<evidence type="ECO:0000313" key="6">
    <source>
        <dbReference type="Proteomes" id="UP000234254"/>
    </source>
</evidence>
<feature type="domain" description="YTH" evidence="4">
    <location>
        <begin position="143"/>
        <end position="350"/>
    </location>
</feature>
<dbReference type="InterPro" id="IPR045168">
    <property type="entry name" value="YTH_prot"/>
</dbReference>
<dbReference type="InterPro" id="IPR007275">
    <property type="entry name" value="YTH_domain"/>
</dbReference>
<organism evidence="5 6">
    <name type="scientific">Aspergillus campestris (strain IBT 28561)</name>
    <dbReference type="NCBI Taxonomy" id="1392248"/>
    <lineage>
        <taxon>Eukaryota</taxon>
        <taxon>Fungi</taxon>
        <taxon>Dikarya</taxon>
        <taxon>Ascomycota</taxon>
        <taxon>Pezizomycotina</taxon>
        <taxon>Eurotiomycetes</taxon>
        <taxon>Eurotiomycetidae</taxon>
        <taxon>Eurotiales</taxon>
        <taxon>Aspergillaceae</taxon>
        <taxon>Aspergillus</taxon>
        <taxon>Aspergillus subgen. Circumdati</taxon>
    </lineage>
</organism>
<feature type="non-terminal residue" evidence="5">
    <location>
        <position position="1"/>
    </location>
</feature>
<evidence type="ECO:0008006" key="7">
    <source>
        <dbReference type="Google" id="ProtNLM"/>
    </source>
</evidence>
<dbReference type="Gene3D" id="3.30.70.330">
    <property type="match status" value="1"/>
</dbReference>
<keyword evidence="6" id="KW-1185">Reference proteome</keyword>
<dbReference type="SMART" id="SM00360">
    <property type="entry name" value="RRM"/>
    <property type="match status" value="1"/>
</dbReference>
<dbReference type="PANTHER" id="PTHR12357">
    <property type="entry name" value="YTH YT521-B HOMOLOGY DOMAIN-CONTAINING"/>
    <property type="match status" value="1"/>
</dbReference>
<dbReference type="RefSeq" id="XP_024689909.1">
    <property type="nucleotide sequence ID" value="XM_024833790.1"/>
</dbReference>
<evidence type="ECO:0000313" key="5">
    <source>
        <dbReference type="EMBL" id="PKY01315.1"/>
    </source>
</evidence>
<dbReference type="CDD" id="cd00590">
    <property type="entry name" value="RRM_SF"/>
    <property type="match status" value="1"/>
</dbReference>
<proteinExistence type="predicted"/>
<dbReference type="VEuPathDB" id="FungiDB:P168DRAFT_242218"/>
<dbReference type="GO" id="GO:0005654">
    <property type="term" value="C:nucleoplasm"/>
    <property type="evidence" value="ECO:0007669"/>
    <property type="project" value="TreeGrafter"/>
</dbReference>
<dbReference type="GO" id="GO:0000398">
    <property type="term" value="P:mRNA splicing, via spliceosome"/>
    <property type="evidence" value="ECO:0007669"/>
    <property type="project" value="TreeGrafter"/>
</dbReference>